<organism evidence="1 2">
    <name type="scientific">Nocardia vulneris</name>
    <dbReference type="NCBI Taxonomy" id="1141657"/>
    <lineage>
        <taxon>Bacteria</taxon>
        <taxon>Bacillati</taxon>
        <taxon>Actinomycetota</taxon>
        <taxon>Actinomycetes</taxon>
        <taxon>Mycobacteriales</taxon>
        <taxon>Nocardiaceae</taxon>
        <taxon>Nocardia</taxon>
    </lineage>
</organism>
<evidence type="ECO:0000313" key="2">
    <source>
        <dbReference type="Proteomes" id="UP000031364"/>
    </source>
</evidence>
<accession>A0ABR4Z7F3</accession>
<sequence length="597" mass="63705">MDALIHRSYPVRAALRWSVLVGAVTAAASLVVPVGVASADDSVPVTQATDRQEEVLAVRDGVIVSQVSYFLPLPAGAAAHPAACDRTGYLRYRAVGSPEHSADADKVIVQQPGANGGAVNSDSVAANTVVAARANGQNVEFWALARRSQCLDESFGFDYALRSGNYLDAVDYYFNHKPLDGQVFPGFKDSSQLAVLDAMGMERFVRDQYEMMLSEIPEQASRQQKYVCTGISLGGLVEGFFADWDFDGNPATTNDAGYQQCAAFASQDTAITSDPVAIQNTPFLHDITNAIVGPTNDVVKAVANVGVLPRSLVSVPVVGGRTFMILRLAGLAAYLEPDAESQLMAHLPHDLDIDLTLDYLYSGSPVSFATNGADGSGTIRDFRFTNTALLGELIDNNSANFALWEQGVGAIAGGPVAEKTFPVPGSVTQVPLLGGFLRVIAGPQPRVRPTDRNVLYTWRNYDDVRGVPYTSPNHEASDIRDAARQLGTGSPYAYWETYLPARLFIDIGAGYGGARSGDMTNLRYHNMARTKPSYIAYAGDGFVQQGFGMVVPPGPTAQVVTLPGYSHVDTIGAARVQNDGKADASAQTLADFLKTLG</sequence>
<keyword evidence="2" id="KW-1185">Reference proteome</keyword>
<protein>
    <submittedName>
        <fullName evidence="1">Uncharacterized protein</fullName>
    </submittedName>
</protein>
<proteinExistence type="predicted"/>
<gene>
    <name evidence="1" type="ORF">FG87_32395</name>
</gene>
<dbReference type="Proteomes" id="UP000031364">
    <property type="component" value="Unassembled WGS sequence"/>
</dbReference>
<dbReference type="EMBL" id="JNFP01000049">
    <property type="protein sequence ID" value="KIA61238.1"/>
    <property type="molecule type" value="Genomic_DNA"/>
</dbReference>
<comment type="caution">
    <text evidence="1">The sequence shown here is derived from an EMBL/GenBank/DDBJ whole genome shotgun (WGS) entry which is preliminary data.</text>
</comment>
<name>A0ABR4Z7F3_9NOCA</name>
<reference evidence="1 2" key="1">
    <citation type="journal article" date="2014" name="Int. J. Syst. Evol. Microbiol.">
        <title>Nocardia vulneris sp. nov., isolated from wounds of human patients in North America.</title>
        <authorList>
            <person name="Lasker B.A."/>
            <person name="Bell M."/>
            <person name="Klenk H.P."/>
            <person name="Sproer C."/>
            <person name="Schumann C."/>
            <person name="Schumann P."/>
            <person name="Brown J.M."/>
        </authorList>
    </citation>
    <scope>NUCLEOTIDE SEQUENCE [LARGE SCALE GENOMIC DNA]</scope>
    <source>
        <strain evidence="1 2">W9851</strain>
    </source>
</reference>
<evidence type="ECO:0000313" key="1">
    <source>
        <dbReference type="EMBL" id="KIA61238.1"/>
    </source>
</evidence>